<proteinExistence type="predicted"/>
<dbReference type="EMBL" id="MH281628">
    <property type="protein sequence ID" value="AYR06093.1"/>
    <property type="molecule type" value="Genomic_DNA"/>
</dbReference>
<protein>
    <submittedName>
        <fullName evidence="1">Uncharacterized protein</fullName>
    </submittedName>
</protein>
<reference evidence="1" key="1">
    <citation type="journal article" date="2018" name="Genome Biol. Evol.">
        <title>Mitochondrial and Plastid Genomes from Coralline Red Algae Provide Insights into the Incongruent Evolutionary Histories of Organelles.</title>
        <authorList>
            <person name="Lee J."/>
            <person name="Song H.J."/>
            <person name="In Park S."/>
            <person name="Lee Y.M."/>
            <person name="Jeong S.Y."/>
            <person name="Oh Cho T."/>
            <person name="Kim J.H."/>
            <person name="Choi H.G."/>
            <person name="Choi C.G."/>
            <person name="Nelson W.A."/>
            <person name="Fredericq S."/>
            <person name="Bhattacharya D."/>
            <person name="Su Yoon H."/>
        </authorList>
    </citation>
    <scope>NUCLEOTIDE SEQUENCE</scope>
</reference>
<evidence type="ECO:0000313" key="1">
    <source>
        <dbReference type="EMBL" id="AYR06093.1"/>
    </source>
</evidence>
<accession>A0A3G3MGZ6</accession>
<keyword evidence="1" id="KW-0934">Plastid</keyword>
<gene>
    <name evidence="1" type="primary">orf360</name>
</gene>
<dbReference type="AlphaFoldDB" id="A0A3G3MGZ6"/>
<dbReference type="RefSeq" id="YP_009541884.1">
    <property type="nucleotide sequence ID" value="NC_039978.1"/>
</dbReference>
<name>A0A3G3MGZ6_9FLOR</name>
<organism evidence="1">
    <name type="scientific">Neogoniolithon spectabile</name>
    <dbReference type="NCBI Taxonomy" id="231755"/>
    <lineage>
        <taxon>Eukaryota</taxon>
        <taxon>Rhodophyta</taxon>
        <taxon>Florideophyceae</taxon>
        <taxon>Corallinophycidae</taxon>
        <taxon>Corallinales</taxon>
        <taxon>Spongitidaceae</taxon>
        <taxon>Neogoniolithoideae</taxon>
        <taxon>Neogoniolithon</taxon>
    </lineage>
</organism>
<dbReference type="GeneID" id="38463751"/>
<geneLocation type="plastid" evidence="1"/>
<sequence length="367" mass="45018">MYTQAFDTYNKPEMQIQSRYIEKQLLILLKYIHLASKKMRYFGYRRSQKKLLSDREYHLVFIRKVVDRLKKKYMLSNRYVEKITISMYCLCNLDLRKNYWIVHFIKQQIEQYKTEIFLRAFFQGKSKTNLLTDMVKNKHSIKKKILYITFYDQGFIKDFINYEIYQTNICKANNLNNLLVLPREKILVSYWIDNNLITNEQYRIDSLDRLLVNILFIGLKWHIYINLADIIKHRKNKCAVRAFCSSDINDMELSSDSLIIFSRFVLRVSHSLNYLRTYYDDYRINYKEFLHYIDKNLLYSAKHLIYKKNHQNRWKIQNNINVKQVKSRLKLLLFNWHLNNQYRGLFDYVRSTNKKIDNMLYLWQMKK</sequence>